<reference evidence="11 12" key="1">
    <citation type="submission" date="2023-09" db="EMBL/GenBank/DDBJ databases">
        <authorList>
            <person name="Rey-Velasco X."/>
        </authorList>
    </citation>
    <scope>NUCLEOTIDE SEQUENCE [LARGE SCALE GENOMIC DNA]</scope>
    <source>
        <strain evidence="11 12">F390</strain>
    </source>
</reference>
<evidence type="ECO:0000256" key="9">
    <source>
        <dbReference type="RuleBase" id="RU368036"/>
    </source>
</evidence>
<evidence type="ECO:0000256" key="5">
    <source>
        <dbReference type="ARBA" id="ARBA00022801"/>
    </source>
</evidence>
<dbReference type="NCBIfam" id="TIGR00066">
    <property type="entry name" value="g_glut_trans"/>
    <property type="match status" value="1"/>
</dbReference>
<protein>
    <recommendedName>
        <fullName evidence="9">Glutathione hydrolase proenzyme</fullName>
        <ecNumber evidence="9">2.3.2.2</ecNumber>
        <ecNumber evidence="9">3.4.19.13</ecNumber>
    </recommendedName>
    <component>
        <recommendedName>
            <fullName evidence="9">Glutathione hydrolase large chain</fullName>
        </recommendedName>
    </component>
    <component>
        <recommendedName>
            <fullName evidence="9">Glutathione hydrolase small chain</fullName>
        </recommendedName>
    </component>
</protein>
<dbReference type="EC" id="3.4.19.13" evidence="9"/>
<feature type="signal peptide" evidence="10">
    <location>
        <begin position="1"/>
        <end position="25"/>
    </location>
</feature>
<keyword evidence="9" id="KW-0317">Glutathione biosynthesis</keyword>
<evidence type="ECO:0000256" key="7">
    <source>
        <dbReference type="ARBA" id="ARBA00023315"/>
    </source>
</evidence>
<evidence type="ECO:0000256" key="1">
    <source>
        <dbReference type="ARBA" id="ARBA00001049"/>
    </source>
</evidence>
<dbReference type="Gene3D" id="1.10.246.130">
    <property type="match status" value="1"/>
</dbReference>
<keyword evidence="10" id="KW-0732">Signal</keyword>
<dbReference type="RefSeq" id="WP_311340003.1">
    <property type="nucleotide sequence ID" value="NZ_JAVRHS010000002.1"/>
</dbReference>
<dbReference type="InterPro" id="IPR051792">
    <property type="entry name" value="GGT_bact"/>
</dbReference>
<dbReference type="Pfam" id="PF01019">
    <property type="entry name" value="G_glu_transpept"/>
    <property type="match status" value="1"/>
</dbReference>
<comment type="PTM">
    <text evidence="9">Cleaved by autocatalysis into a large and a small subunit.</text>
</comment>
<evidence type="ECO:0000256" key="8">
    <source>
        <dbReference type="ARBA" id="ARBA00047417"/>
    </source>
</evidence>
<dbReference type="InterPro" id="IPR043138">
    <property type="entry name" value="GGT_lsub"/>
</dbReference>
<evidence type="ECO:0000256" key="10">
    <source>
        <dbReference type="SAM" id="SignalP"/>
    </source>
</evidence>
<comment type="similarity">
    <text evidence="3 9">Belongs to the gamma-glutamyltransferase family.</text>
</comment>
<comment type="catalytic activity">
    <reaction evidence="8 9">
        <text>an N-terminal (5-L-glutamyl)-[peptide] + an alpha-amino acid = 5-L-glutamyl amino acid + an N-terminal L-alpha-aminoacyl-[peptide]</text>
        <dbReference type="Rhea" id="RHEA:23904"/>
        <dbReference type="Rhea" id="RHEA-COMP:9780"/>
        <dbReference type="Rhea" id="RHEA-COMP:9795"/>
        <dbReference type="ChEBI" id="CHEBI:77644"/>
        <dbReference type="ChEBI" id="CHEBI:78597"/>
        <dbReference type="ChEBI" id="CHEBI:78599"/>
        <dbReference type="ChEBI" id="CHEBI:78608"/>
        <dbReference type="EC" id="2.3.2.2"/>
    </reaction>
</comment>
<dbReference type="Proteomes" id="UP001259803">
    <property type="component" value="Unassembled WGS sequence"/>
</dbReference>
<keyword evidence="5 9" id="KW-0378">Hydrolase</keyword>
<keyword evidence="6 9" id="KW-0865">Zymogen</keyword>
<evidence type="ECO:0000256" key="3">
    <source>
        <dbReference type="ARBA" id="ARBA00009381"/>
    </source>
</evidence>
<dbReference type="SUPFAM" id="SSF56235">
    <property type="entry name" value="N-terminal nucleophile aminohydrolases (Ntn hydrolases)"/>
    <property type="match status" value="1"/>
</dbReference>
<dbReference type="PANTHER" id="PTHR43199">
    <property type="entry name" value="GLUTATHIONE HYDROLASE"/>
    <property type="match status" value="1"/>
</dbReference>
<dbReference type="Gene3D" id="3.60.20.40">
    <property type="match status" value="1"/>
</dbReference>
<dbReference type="GO" id="GO:0103068">
    <property type="term" value="F:leukotriene C4 gamma-glutamyl transferase activity"/>
    <property type="evidence" value="ECO:0007669"/>
    <property type="project" value="UniProtKB-EC"/>
</dbReference>
<comment type="caution">
    <text evidence="11">The sequence shown here is derived from an EMBL/GenBank/DDBJ whole genome shotgun (WGS) entry which is preliminary data.</text>
</comment>
<dbReference type="PROSITE" id="PS51257">
    <property type="entry name" value="PROKAR_LIPOPROTEIN"/>
    <property type="match status" value="1"/>
</dbReference>
<evidence type="ECO:0000256" key="6">
    <source>
        <dbReference type="ARBA" id="ARBA00023145"/>
    </source>
</evidence>
<organism evidence="11 12">
    <name type="scientific">Croceicoccus esteveae</name>
    <dbReference type="NCBI Taxonomy" id="3075597"/>
    <lineage>
        <taxon>Bacteria</taxon>
        <taxon>Pseudomonadati</taxon>
        <taxon>Pseudomonadota</taxon>
        <taxon>Alphaproteobacteria</taxon>
        <taxon>Sphingomonadales</taxon>
        <taxon>Erythrobacteraceae</taxon>
        <taxon>Croceicoccus</taxon>
    </lineage>
</organism>
<keyword evidence="12" id="KW-1185">Reference proteome</keyword>
<name>A0ABU2ZFT8_9SPHN</name>
<dbReference type="InterPro" id="IPR043137">
    <property type="entry name" value="GGT_ssub_C"/>
</dbReference>
<comment type="catalytic activity">
    <reaction evidence="1 9">
        <text>an S-substituted glutathione + H2O = an S-substituted L-cysteinylglycine + L-glutamate</text>
        <dbReference type="Rhea" id="RHEA:59468"/>
        <dbReference type="ChEBI" id="CHEBI:15377"/>
        <dbReference type="ChEBI" id="CHEBI:29985"/>
        <dbReference type="ChEBI" id="CHEBI:90779"/>
        <dbReference type="ChEBI" id="CHEBI:143103"/>
        <dbReference type="EC" id="3.4.19.13"/>
    </reaction>
</comment>
<accession>A0ABU2ZFT8</accession>
<comment type="pathway">
    <text evidence="9">Sulfur metabolism; glutathione metabolism.</text>
</comment>
<comment type="subunit">
    <text evidence="9">This enzyme consists of two polypeptide chains, which are synthesized in precursor form from a single polypeptide.</text>
</comment>
<comment type="catalytic activity">
    <reaction evidence="2 9">
        <text>glutathione + H2O = L-cysteinylglycine + L-glutamate</text>
        <dbReference type="Rhea" id="RHEA:28807"/>
        <dbReference type="ChEBI" id="CHEBI:15377"/>
        <dbReference type="ChEBI" id="CHEBI:29985"/>
        <dbReference type="ChEBI" id="CHEBI:57925"/>
        <dbReference type="ChEBI" id="CHEBI:61694"/>
        <dbReference type="EC" id="3.4.19.13"/>
    </reaction>
</comment>
<dbReference type="PANTHER" id="PTHR43199:SF1">
    <property type="entry name" value="GLUTATHIONE HYDROLASE PROENZYME"/>
    <property type="match status" value="1"/>
</dbReference>
<dbReference type="PRINTS" id="PR01210">
    <property type="entry name" value="GGTRANSPTASE"/>
</dbReference>
<sequence length="591" mass="60159">MKRVKMNFRAVATALLAGTLLTGCASGVDQIAGVQPPAPLSASAVSAFAVHAVAPADRGMVSAADPRAAAAGVQMLRAGGNATDAAIAVLLALNVVEPQSSGIGGGGFLVLEDEGRLTTYDGRETAPRAANGDWFMQDGEPMAFADARTGGHAVGVPGNVAMMALAHKAHGDLPWSDLFQPATALARDGFLMTDRLHKALSGSSSVAAQSAQAQAVYYSADGTPLPAGTMIRNPAFAAFLAQLAQDGPDAFYNGANAAAISDAVRLAERNPAPLTLADLSEYEAVERPPVCGTYRLYRICGMGPPSSGATTVLATLKQLEAFDLAALGPHNPAAWHLIAGSMQLAFADRDAYVGDPAFVEVATAGLVDPAYLASRGALLLPDAALASIAPGQPPGTRFIAPQGLHAAEAGTSHLVVADGDGAVASLTTTVESAFGSGLFVNGYFLNNELTDFSFVPAFNGVSVANAVAAGKRPRSSMAPTIVYGPDGAFRLAIGAAGGPTIIAQTAKTIIAVVDWSLPLDEAIALPVLFAPGSAVLLEAETPLARMSPVLEAMGHDVRPIPSIFKANGVERVGDILRGAADPRSEGAALAE</sequence>
<dbReference type="EMBL" id="JAVRHS010000002">
    <property type="protein sequence ID" value="MDT0575443.1"/>
    <property type="molecule type" value="Genomic_DNA"/>
</dbReference>
<dbReference type="EC" id="2.3.2.2" evidence="9"/>
<evidence type="ECO:0000313" key="12">
    <source>
        <dbReference type="Proteomes" id="UP001259803"/>
    </source>
</evidence>
<evidence type="ECO:0000256" key="2">
    <source>
        <dbReference type="ARBA" id="ARBA00001089"/>
    </source>
</evidence>
<gene>
    <name evidence="11" type="primary">ggt</name>
    <name evidence="11" type="ORF">RM533_04520</name>
</gene>
<dbReference type="InterPro" id="IPR000101">
    <property type="entry name" value="GGT_peptidase"/>
</dbReference>
<proteinExistence type="inferred from homology"/>
<dbReference type="InterPro" id="IPR029055">
    <property type="entry name" value="Ntn_hydrolases_N"/>
</dbReference>
<evidence type="ECO:0000256" key="4">
    <source>
        <dbReference type="ARBA" id="ARBA00022679"/>
    </source>
</evidence>
<keyword evidence="4 9" id="KW-0808">Transferase</keyword>
<evidence type="ECO:0000313" key="11">
    <source>
        <dbReference type="EMBL" id="MDT0575443.1"/>
    </source>
</evidence>
<keyword evidence="7 9" id="KW-0012">Acyltransferase</keyword>
<feature type="chain" id="PRO_5046432615" description="Glutathione hydrolase proenzyme" evidence="10">
    <location>
        <begin position="26"/>
        <end position="591"/>
    </location>
</feature>